<accession>X0YKA1</accession>
<organism evidence="1">
    <name type="scientific">marine sediment metagenome</name>
    <dbReference type="NCBI Taxonomy" id="412755"/>
    <lineage>
        <taxon>unclassified sequences</taxon>
        <taxon>metagenomes</taxon>
        <taxon>ecological metagenomes</taxon>
    </lineage>
</organism>
<name>X0YKA1_9ZZZZ</name>
<dbReference type="PANTHER" id="PTHR42820:SF1">
    <property type="entry name" value="SHORT-CHAIN DEHYDROGENASE_REDUCTASE FAMILY PROTEIN"/>
    <property type="match status" value="1"/>
</dbReference>
<reference evidence="1" key="1">
    <citation type="journal article" date="2014" name="Front. Microbiol.">
        <title>High frequency of phylogenetically diverse reductive dehalogenase-homologous genes in deep subseafloor sedimentary metagenomes.</title>
        <authorList>
            <person name="Kawai M."/>
            <person name="Futagami T."/>
            <person name="Toyoda A."/>
            <person name="Takaki Y."/>
            <person name="Nishi S."/>
            <person name="Hori S."/>
            <person name="Arai W."/>
            <person name="Tsubouchi T."/>
            <person name="Morono Y."/>
            <person name="Uchiyama I."/>
            <person name="Ito T."/>
            <person name="Fujiyama A."/>
            <person name="Inagaki F."/>
            <person name="Takami H."/>
        </authorList>
    </citation>
    <scope>NUCLEOTIDE SEQUENCE</scope>
    <source>
        <strain evidence="1">Expedition CK06-06</strain>
    </source>
</reference>
<dbReference type="InterPro" id="IPR036291">
    <property type="entry name" value="NAD(P)-bd_dom_sf"/>
</dbReference>
<gene>
    <name evidence="1" type="ORF">S01H1_85114</name>
</gene>
<proteinExistence type="predicted"/>
<dbReference type="InterPro" id="IPR002347">
    <property type="entry name" value="SDR_fam"/>
</dbReference>
<dbReference type="AlphaFoldDB" id="X0YKA1"/>
<dbReference type="PANTHER" id="PTHR42820">
    <property type="entry name" value="SHORT-CHAIN DEHYDROGENASE REDUCTASE"/>
    <property type="match status" value="1"/>
</dbReference>
<dbReference type="EMBL" id="BARS01058327">
    <property type="protein sequence ID" value="GAG47472.1"/>
    <property type="molecule type" value="Genomic_DNA"/>
</dbReference>
<sequence length="65" mass="6490">MPDLSLFDLTGKKALVTGGAVGIGRACAVALAGAGADVAIIDVDEETGPKTADEIKAMGRDSLFV</sequence>
<protein>
    <recommendedName>
        <fullName evidence="2">Short-chain dehydrogenase/reductase SDR</fullName>
    </recommendedName>
</protein>
<evidence type="ECO:0008006" key="2">
    <source>
        <dbReference type="Google" id="ProtNLM"/>
    </source>
</evidence>
<evidence type="ECO:0000313" key="1">
    <source>
        <dbReference type="EMBL" id="GAG47472.1"/>
    </source>
</evidence>
<comment type="caution">
    <text evidence="1">The sequence shown here is derived from an EMBL/GenBank/DDBJ whole genome shotgun (WGS) entry which is preliminary data.</text>
</comment>
<feature type="non-terminal residue" evidence="1">
    <location>
        <position position="65"/>
    </location>
</feature>
<dbReference type="Pfam" id="PF00106">
    <property type="entry name" value="adh_short"/>
    <property type="match status" value="1"/>
</dbReference>
<dbReference type="Gene3D" id="3.40.50.720">
    <property type="entry name" value="NAD(P)-binding Rossmann-like Domain"/>
    <property type="match status" value="1"/>
</dbReference>
<dbReference type="SUPFAM" id="SSF51735">
    <property type="entry name" value="NAD(P)-binding Rossmann-fold domains"/>
    <property type="match status" value="1"/>
</dbReference>